<gene>
    <name evidence="3" type="ORF">OTU49_016232</name>
</gene>
<organism evidence="3 4">
    <name type="scientific">Cherax quadricarinatus</name>
    <name type="common">Australian red claw crayfish</name>
    <dbReference type="NCBI Taxonomy" id="27406"/>
    <lineage>
        <taxon>Eukaryota</taxon>
        <taxon>Metazoa</taxon>
        <taxon>Ecdysozoa</taxon>
        <taxon>Arthropoda</taxon>
        <taxon>Crustacea</taxon>
        <taxon>Multicrustacea</taxon>
        <taxon>Malacostraca</taxon>
        <taxon>Eumalacostraca</taxon>
        <taxon>Eucarida</taxon>
        <taxon>Decapoda</taxon>
        <taxon>Pleocyemata</taxon>
        <taxon>Astacidea</taxon>
        <taxon>Parastacoidea</taxon>
        <taxon>Parastacidae</taxon>
        <taxon>Cherax</taxon>
    </lineage>
</organism>
<dbReference type="SUPFAM" id="SSF51197">
    <property type="entry name" value="Clavaminate synthase-like"/>
    <property type="match status" value="1"/>
</dbReference>
<dbReference type="Proteomes" id="UP001445076">
    <property type="component" value="Unassembled WGS sequence"/>
</dbReference>
<dbReference type="InterPro" id="IPR003347">
    <property type="entry name" value="JmjC_dom"/>
</dbReference>
<reference evidence="3 4" key="1">
    <citation type="journal article" date="2024" name="BMC Genomics">
        <title>Genome assembly of redclaw crayfish (Cherax quadricarinatus) provides insights into its immune adaptation and hypoxia tolerance.</title>
        <authorList>
            <person name="Liu Z."/>
            <person name="Zheng J."/>
            <person name="Li H."/>
            <person name="Fang K."/>
            <person name="Wang S."/>
            <person name="He J."/>
            <person name="Zhou D."/>
            <person name="Weng S."/>
            <person name="Chi M."/>
            <person name="Gu Z."/>
            <person name="He J."/>
            <person name="Li F."/>
            <person name="Wang M."/>
        </authorList>
    </citation>
    <scope>NUCLEOTIDE SEQUENCE [LARGE SCALE GENOMIC DNA]</scope>
    <source>
        <strain evidence="3">ZL_2023a</strain>
    </source>
</reference>
<evidence type="ECO:0000313" key="3">
    <source>
        <dbReference type="EMBL" id="KAK8747924.1"/>
    </source>
</evidence>
<feature type="chain" id="PRO_5043900854" description="JmjC domain-containing protein" evidence="1">
    <location>
        <begin position="19"/>
        <end position="224"/>
    </location>
</feature>
<dbReference type="PROSITE" id="PS51184">
    <property type="entry name" value="JMJC"/>
    <property type="match status" value="1"/>
</dbReference>
<dbReference type="PANTHER" id="PTHR12480">
    <property type="entry name" value="ARGININE DEMETHYLASE AND LYSYL-HYDROXYLASE JMJD"/>
    <property type="match status" value="1"/>
</dbReference>
<protein>
    <recommendedName>
        <fullName evidence="2">JmjC domain-containing protein</fullName>
    </recommendedName>
</protein>
<keyword evidence="1" id="KW-0732">Signal</keyword>
<feature type="domain" description="JmjC" evidence="2">
    <location>
        <begin position="96"/>
        <end position="224"/>
    </location>
</feature>
<name>A0AAW0Y575_CHEQU</name>
<dbReference type="PANTHER" id="PTHR12480:SF21">
    <property type="entry name" value="JMJC DOMAIN-CONTAINING PROTEIN 8"/>
    <property type="match status" value="1"/>
</dbReference>
<comment type="caution">
    <text evidence="3">The sequence shown here is derived from an EMBL/GenBank/DDBJ whole genome shotgun (WGS) entry which is preliminary data.</text>
</comment>
<dbReference type="Pfam" id="PF08007">
    <property type="entry name" value="JmjC_2"/>
    <property type="match status" value="1"/>
</dbReference>
<dbReference type="InterPro" id="IPR050910">
    <property type="entry name" value="JMJD6_ArgDemeth/LysHydrox"/>
</dbReference>
<keyword evidence="4" id="KW-1185">Reference proteome</keyword>
<dbReference type="EMBL" id="JARKIK010000013">
    <property type="protein sequence ID" value="KAK8747924.1"/>
    <property type="molecule type" value="Genomic_DNA"/>
</dbReference>
<dbReference type="GO" id="GO:0000987">
    <property type="term" value="F:cis-regulatory region sequence-specific DNA binding"/>
    <property type="evidence" value="ECO:0007669"/>
    <property type="project" value="TreeGrafter"/>
</dbReference>
<dbReference type="AlphaFoldDB" id="A0AAW0Y575"/>
<feature type="signal peptide" evidence="1">
    <location>
        <begin position="1"/>
        <end position="18"/>
    </location>
</feature>
<dbReference type="Gene3D" id="2.60.120.650">
    <property type="entry name" value="Cupin"/>
    <property type="match status" value="2"/>
</dbReference>
<sequence>MRIIQCFVLINMCSLWWAQQPHNDGEWVTKDRDRVAKPGPCNIVVQDGSLTQDEFLERYAYSKPVVIKGASHNQLFKSRTRRSVLLNNYGHMTVRLSSANSYSYAKKDMSFKDYCNHHIHPQQLSALGNGPGTGVPFHFHGPGFAETIWGRKRWFMYPPDVEPKFHPNCTTLQWLMEVYPDVKDNPNLYECTLQPGEIVYFPDKWWHATLNIDSSVFISTFLSP</sequence>
<evidence type="ECO:0000259" key="2">
    <source>
        <dbReference type="PROSITE" id="PS51184"/>
    </source>
</evidence>
<dbReference type="GO" id="GO:0005634">
    <property type="term" value="C:nucleus"/>
    <property type="evidence" value="ECO:0007669"/>
    <property type="project" value="TreeGrafter"/>
</dbReference>
<evidence type="ECO:0000313" key="4">
    <source>
        <dbReference type="Proteomes" id="UP001445076"/>
    </source>
</evidence>
<proteinExistence type="predicted"/>
<evidence type="ECO:0000256" key="1">
    <source>
        <dbReference type="SAM" id="SignalP"/>
    </source>
</evidence>
<accession>A0AAW0Y575</accession>